<dbReference type="GO" id="GO:0016743">
    <property type="term" value="F:carboxyl- or carbamoyltransferase activity"/>
    <property type="evidence" value="ECO:0007669"/>
    <property type="project" value="UniProtKB-UniRule"/>
</dbReference>
<dbReference type="GO" id="GO:0008270">
    <property type="term" value="F:zinc ion binding"/>
    <property type="evidence" value="ECO:0007669"/>
    <property type="project" value="UniProtKB-KW"/>
</dbReference>
<dbReference type="GO" id="GO:0016874">
    <property type="term" value="F:ligase activity"/>
    <property type="evidence" value="ECO:0007669"/>
    <property type="project" value="UniProtKB-UniRule"/>
</dbReference>
<comment type="catalytic activity">
    <reaction evidence="7">
        <text>C-terminal L-cysteinyl-[HypE protein] + carbamoyl phosphate + ATP + H2O = C-terminal S-carboxamide-L-cysteinyl-[HypE protein] + AMP + phosphate + diphosphate + H(+)</text>
        <dbReference type="Rhea" id="RHEA:55636"/>
        <dbReference type="Rhea" id="RHEA-COMP:14247"/>
        <dbReference type="Rhea" id="RHEA-COMP:14392"/>
        <dbReference type="ChEBI" id="CHEBI:15377"/>
        <dbReference type="ChEBI" id="CHEBI:15378"/>
        <dbReference type="ChEBI" id="CHEBI:30616"/>
        <dbReference type="ChEBI" id="CHEBI:33019"/>
        <dbReference type="ChEBI" id="CHEBI:43474"/>
        <dbReference type="ChEBI" id="CHEBI:58228"/>
        <dbReference type="ChEBI" id="CHEBI:76913"/>
        <dbReference type="ChEBI" id="CHEBI:139126"/>
        <dbReference type="ChEBI" id="CHEBI:456215"/>
    </reaction>
</comment>
<gene>
    <name evidence="12" type="ORF">SAMN05421642_108199</name>
</gene>
<comment type="catalytic activity">
    <reaction evidence="9">
        <text>an acyl phosphate + H2O = a carboxylate + phosphate + H(+)</text>
        <dbReference type="Rhea" id="RHEA:14965"/>
        <dbReference type="ChEBI" id="CHEBI:15377"/>
        <dbReference type="ChEBI" id="CHEBI:15378"/>
        <dbReference type="ChEBI" id="CHEBI:29067"/>
        <dbReference type="ChEBI" id="CHEBI:43474"/>
        <dbReference type="ChEBI" id="CHEBI:59918"/>
        <dbReference type="EC" id="3.6.1.7"/>
    </reaction>
</comment>
<evidence type="ECO:0000259" key="10">
    <source>
        <dbReference type="PROSITE" id="PS51160"/>
    </source>
</evidence>
<evidence type="ECO:0000259" key="11">
    <source>
        <dbReference type="PROSITE" id="PS51163"/>
    </source>
</evidence>
<dbReference type="GO" id="GO:0051604">
    <property type="term" value="P:protein maturation"/>
    <property type="evidence" value="ECO:0007669"/>
    <property type="project" value="TreeGrafter"/>
</dbReference>
<dbReference type="InterPro" id="IPR017945">
    <property type="entry name" value="DHBP_synth_RibB-like_a/b_dom"/>
</dbReference>
<dbReference type="RefSeq" id="WP_176444305.1">
    <property type="nucleotide sequence ID" value="NZ_FZOW01000008.1"/>
</dbReference>
<reference evidence="13" key="1">
    <citation type="submission" date="2017-06" db="EMBL/GenBank/DDBJ databases">
        <authorList>
            <person name="Varghese N."/>
            <person name="Submissions S."/>
        </authorList>
    </citation>
    <scope>NUCLEOTIDE SEQUENCE [LARGE SCALE GENOMIC DNA]</scope>
    <source>
        <strain evidence="13">JCM 23211</strain>
    </source>
</reference>
<evidence type="ECO:0000256" key="2">
    <source>
        <dbReference type="ARBA" id="ARBA00008097"/>
    </source>
</evidence>
<proteinExistence type="inferred from homology"/>
<dbReference type="Pfam" id="PF17788">
    <property type="entry name" value="HypF_C"/>
    <property type="match status" value="1"/>
</dbReference>
<dbReference type="InterPro" id="IPR036046">
    <property type="entry name" value="Acylphosphatase-like_dom_sf"/>
</dbReference>
<dbReference type="UniPathway" id="UPA00335"/>
<evidence type="ECO:0000256" key="6">
    <source>
        <dbReference type="ARBA" id="ARBA00022833"/>
    </source>
</evidence>
<keyword evidence="3" id="KW-0436">Ligase</keyword>
<dbReference type="SUPFAM" id="SSF55821">
    <property type="entry name" value="YrdC/RibB"/>
    <property type="match status" value="1"/>
</dbReference>
<evidence type="ECO:0000256" key="3">
    <source>
        <dbReference type="ARBA" id="ARBA00022598"/>
    </source>
</evidence>
<dbReference type="PROSITE" id="PS00150">
    <property type="entry name" value="ACYLPHOSPHATASE_1"/>
    <property type="match status" value="1"/>
</dbReference>
<dbReference type="InterPro" id="IPR041440">
    <property type="entry name" value="HypF_C"/>
</dbReference>
<dbReference type="Gene3D" id="3.30.110.120">
    <property type="match status" value="1"/>
</dbReference>
<accession>A0A239JGV7</accession>
<dbReference type="InterPro" id="IPR017968">
    <property type="entry name" value="Acylphosphatase_CS"/>
</dbReference>
<dbReference type="GO" id="GO:0003725">
    <property type="term" value="F:double-stranded RNA binding"/>
    <property type="evidence" value="ECO:0007669"/>
    <property type="project" value="InterPro"/>
</dbReference>
<dbReference type="InterPro" id="IPR055128">
    <property type="entry name" value="HypF_C_2"/>
</dbReference>
<dbReference type="InterPro" id="IPR051060">
    <property type="entry name" value="Carbamoyltrans_HypF-like"/>
</dbReference>
<dbReference type="PANTHER" id="PTHR42959">
    <property type="entry name" value="CARBAMOYLTRANSFERASE"/>
    <property type="match status" value="1"/>
</dbReference>
<dbReference type="InterPro" id="IPR011125">
    <property type="entry name" value="Znf_HypF"/>
</dbReference>
<keyword evidence="13" id="KW-1185">Reference proteome</keyword>
<evidence type="ECO:0000256" key="8">
    <source>
        <dbReference type="PIRNR" id="PIRNR006256"/>
    </source>
</evidence>
<feature type="active site" evidence="9">
    <location>
        <position position="19"/>
    </location>
</feature>
<dbReference type="EC" id="6.2.-.-" evidence="8"/>
<dbReference type="Pfam" id="PF01300">
    <property type="entry name" value="Sua5_yciO_yrdC"/>
    <property type="match status" value="1"/>
</dbReference>
<feature type="domain" description="YrdC-like" evidence="11">
    <location>
        <begin position="195"/>
        <end position="377"/>
    </location>
</feature>
<dbReference type="PANTHER" id="PTHR42959:SF1">
    <property type="entry name" value="CARBAMOYLTRANSFERASE HYPF"/>
    <property type="match status" value="1"/>
</dbReference>
<dbReference type="NCBIfam" id="TIGR00143">
    <property type="entry name" value="hypF"/>
    <property type="match status" value="1"/>
</dbReference>
<comment type="pathway">
    <text evidence="1">Protein modification; [NiFe] hydrogenase maturation.</text>
</comment>
<dbReference type="PIRSF" id="PIRSF006256">
    <property type="entry name" value="CMPcnvr_hdrg_mat"/>
    <property type="match status" value="1"/>
</dbReference>
<keyword evidence="4" id="KW-0479">Metal-binding</keyword>
<dbReference type="Gene3D" id="3.90.870.50">
    <property type="match status" value="1"/>
</dbReference>
<dbReference type="Proteomes" id="UP000198327">
    <property type="component" value="Unassembled WGS sequence"/>
</dbReference>
<comment type="similarity">
    <text evidence="2 8">Belongs to the carbamoyltransferase HypF family.</text>
</comment>
<dbReference type="AlphaFoldDB" id="A0A239JGV7"/>
<name>A0A239JGV7_9NOCA</name>
<evidence type="ECO:0000313" key="13">
    <source>
        <dbReference type="Proteomes" id="UP000198327"/>
    </source>
</evidence>
<feature type="active site" evidence="9">
    <location>
        <position position="37"/>
    </location>
</feature>
<dbReference type="Pfam" id="PF00708">
    <property type="entry name" value="Acylphosphatase"/>
    <property type="match status" value="1"/>
</dbReference>
<keyword evidence="6" id="KW-0862">Zinc</keyword>
<feature type="domain" description="Acylphosphatase-like" evidence="10">
    <location>
        <begin position="4"/>
        <end position="90"/>
    </location>
</feature>
<evidence type="ECO:0000256" key="7">
    <source>
        <dbReference type="ARBA" id="ARBA00048220"/>
    </source>
</evidence>
<dbReference type="Pfam" id="PF22521">
    <property type="entry name" value="HypF_C_2"/>
    <property type="match status" value="1"/>
</dbReference>
<evidence type="ECO:0000313" key="12">
    <source>
        <dbReference type="EMBL" id="SNT04523.1"/>
    </source>
</evidence>
<sequence>MSIRRAYTVTGVVQGVGFRPFAYATATELSLTGFVGNTSAGVVVEVEGSRESVAEFGRRLSAAPPPQSVVESVTTCTVAVRGSSGFRIDETVAGTGRTFASPDLAMCADCVDEFSDPADRRYRHPFISCTNCGPRFTIIESLPYDRSTTTMRPFRMCAACAAEYGDPSNRRFHAQTIACWNCGPTLCATNDATGEDAIAAAHRILTEGKILAVKGIGGYHLACDATDDAAVAELRARKQRGDKPFAVMARDVNEARRYARVGKREAAVLTGTQRPIVVLEALPSTLASSVAPGSRDVGILLPYSPVHHLLLEHGPLVMTSGNLAGEPIAHTAHDAHTRLADIADGWLDHDRDIVVPCDDSVVRVVDEVERPIRRSRGYAPMPLALPFPVEPVLAVGGDLKNTCAVADGRYAWLGQHVGDMDDLATLDAFTASEAHLEVLTGVRPTHLVSDAHPGYRSAAWARRHSEHRAVHHAWHHHAHVAAVMAEHGLAGDEKVLGFAFDGTGYGTDGSVWGGEVLVADYKGCERVGHLRNASLAGGDVSVQRPYRMALAHLHAAGVPWTEDLPCVAACPPPERRVLLHQLQTGLGCVPTSSMGRLFDAVASIAGVRQTVDYEAQAAIELEALSRHIPCDGYRFGSDLDPGPVIRAIVDDVYAGVAPAIIGARFHRAVANLVGAVASDLRAMFGDMPVVLTGGVFQNPTVLSLCTEALRDFTVLTPRLLPVNDGALAFGQVLVGSTS</sequence>
<dbReference type="Pfam" id="PF07503">
    <property type="entry name" value="zf-HYPF"/>
    <property type="match status" value="2"/>
</dbReference>
<dbReference type="PROSITE" id="PS51160">
    <property type="entry name" value="ACYLPHOSPHATASE_3"/>
    <property type="match status" value="1"/>
</dbReference>
<evidence type="ECO:0000256" key="1">
    <source>
        <dbReference type="ARBA" id="ARBA00004711"/>
    </source>
</evidence>
<organism evidence="12 13">
    <name type="scientific">Rhodococcoides kyotonense</name>
    <dbReference type="NCBI Taxonomy" id="398843"/>
    <lineage>
        <taxon>Bacteria</taxon>
        <taxon>Bacillati</taxon>
        <taxon>Actinomycetota</taxon>
        <taxon>Actinomycetes</taxon>
        <taxon>Mycobacteriales</taxon>
        <taxon>Nocardiaceae</taxon>
        <taxon>Rhodococcoides</taxon>
    </lineage>
</organism>
<protein>
    <recommendedName>
        <fullName evidence="8">Carbamoyltransferase</fullName>
        <ecNumber evidence="8">6.2.-.-</ecNumber>
    </recommendedName>
</protein>
<keyword evidence="5" id="KW-0863">Zinc-finger</keyword>
<dbReference type="SUPFAM" id="SSF54975">
    <property type="entry name" value="Acylphosphatase/BLUF domain-like"/>
    <property type="match status" value="1"/>
</dbReference>
<dbReference type="PROSITE" id="PS51163">
    <property type="entry name" value="YRDC"/>
    <property type="match status" value="1"/>
</dbReference>
<dbReference type="EMBL" id="FZOW01000008">
    <property type="protein sequence ID" value="SNT04523.1"/>
    <property type="molecule type" value="Genomic_DNA"/>
</dbReference>
<evidence type="ECO:0000256" key="5">
    <source>
        <dbReference type="ARBA" id="ARBA00022771"/>
    </source>
</evidence>
<dbReference type="InterPro" id="IPR004421">
    <property type="entry name" value="Carbamoyltransferase_HypF"/>
</dbReference>
<dbReference type="InterPro" id="IPR001792">
    <property type="entry name" value="Acylphosphatase-like_dom"/>
</dbReference>
<dbReference type="Gene3D" id="3.30.420.360">
    <property type="match status" value="1"/>
</dbReference>
<keyword evidence="9" id="KW-0378">Hydrolase</keyword>
<dbReference type="Gene3D" id="3.30.420.40">
    <property type="match status" value="1"/>
</dbReference>
<dbReference type="InterPro" id="IPR006070">
    <property type="entry name" value="Sua5-like_dom"/>
</dbReference>
<evidence type="ECO:0000256" key="9">
    <source>
        <dbReference type="PROSITE-ProRule" id="PRU00520"/>
    </source>
</evidence>
<evidence type="ECO:0000256" key="4">
    <source>
        <dbReference type="ARBA" id="ARBA00022723"/>
    </source>
</evidence>
<dbReference type="GO" id="GO:0003998">
    <property type="term" value="F:acylphosphatase activity"/>
    <property type="evidence" value="ECO:0007669"/>
    <property type="project" value="UniProtKB-EC"/>
</dbReference>